<feature type="region of interest" description="Disordered" evidence="1">
    <location>
        <begin position="228"/>
        <end position="268"/>
    </location>
</feature>
<feature type="compositionally biased region" description="Basic residues" evidence="1">
    <location>
        <begin position="259"/>
        <end position="268"/>
    </location>
</feature>
<name>A0A7J7P341_9MAGN</name>
<gene>
    <name evidence="2" type="ORF">GIB67_023021</name>
</gene>
<protein>
    <submittedName>
        <fullName evidence="2">Uncharacterized protein</fullName>
    </submittedName>
</protein>
<proteinExistence type="predicted"/>
<comment type="caution">
    <text evidence="2">The sequence shown here is derived from an EMBL/GenBank/DDBJ whole genome shotgun (WGS) entry which is preliminary data.</text>
</comment>
<keyword evidence="3" id="KW-1185">Reference proteome</keyword>
<reference evidence="2 3" key="1">
    <citation type="journal article" date="2020" name="IScience">
        <title>Genome Sequencing of the Endangered Kingdonia uniflora (Circaeasteraceae, Ranunculales) Reveals Potential Mechanisms of Evolutionary Specialization.</title>
        <authorList>
            <person name="Sun Y."/>
            <person name="Deng T."/>
            <person name="Zhang A."/>
            <person name="Moore M.J."/>
            <person name="Landis J.B."/>
            <person name="Lin N."/>
            <person name="Zhang H."/>
            <person name="Zhang X."/>
            <person name="Huang J."/>
            <person name="Zhang X."/>
            <person name="Sun H."/>
            <person name="Wang H."/>
        </authorList>
    </citation>
    <scope>NUCLEOTIDE SEQUENCE [LARGE SCALE GENOMIC DNA]</scope>
    <source>
        <strain evidence="2">TB1705</strain>
        <tissue evidence="2">Leaf</tissue>
    </source>
</reference>
<evidence type="ECO:0000313" key="2">
    <source>
        <dbReference type="EMBL" id="KAF6173662.1"/>
    </source>
</evidence>
<accession>A0A7J7P341</accession>
<dbReference type="Proteomes" id="UP000541444">
    <property type="component" value="Unassembled WGS sequence"/>
</dbReference>
<organism evidence="2 3">
    <name type="scientific">Kingdonia uniflora</name>
    <dbReference type="NCBI Taxonomy" id="39325"/>
    <lineage>
        <taxon>Eukaryota</taxon>
        <taxon>Viridiplantae</taxon>
        <taxon>Streptophyta</taxon>
        <taxon>Embryophyta</taxon>
        <taxon>Tracheophyta</taxon>
        <taxon>Spermatophyta</taxon>
        <taxon>Magnoliopsida</taxon>
        <taxon>Ranunculales</taxon>
        <taxon>Circaeasteraceae</taxon>
        <taxon>Kingdonia</taxon>
    </lineage>
</organism>
<evidence type="ECO:0000313" key="3">
    <source>
        <dbReference type="Proteomes" id="UP000541444"/>
    </source>
</evidence>
<dbReference type="AlphaFoldDB" id="A0A7J7P341"/>
<sequence length="268" mass="31087">MRQQQDLRIINNMQWDPFRNMKDALKREVIITSNINRKRVLMQSPFGGHEWYLGDHCWTQLEHQAMPYDPPKKLFCIPSPDVVRSLRAADWIKAQHYIVGHHVDYDAYWRHFLHGTLMSDIARCSNIDIPGLGALTAGVTFSHNEFPTRDFSTQETQIPPPRLGYDFFTMTEGMQKLILDRTLDLKARHLHDQSRITHLTMDLRHAEYNLSQLNDYLDRKGVVVDWEDDEGEAGTSQAGTSRGRGSRGMISQGGATPPRRSRRRRRSF</sequence>
<evidence type="ECO:0000256" key="1">
    <source>
        <dbReference type="SAM" id="MobiDB-lite"/>
    </source>
</evidence>
<dbReference type="EMBL" id="JACGCM010000333">
    <property type="protein sequence ID" value="KAF6173662.1"/>
    <property type="molecule type" value="Genomic_DNA"/>
</dbReference>